<name>A0ACB7ZT17_9AGAM</name>
<organism evidence="1 2">
    <name type="scientific">Hygrophoropsis aurantiaca</name>
    <dbReference type="NCBI Taxonomy" id="72124"/>
    <lineage>
        <taxon>Eukaryota</taxon>
        <taxon>Fungi</taxon>
        <taxon>Dikarya</taxon>
        <taxon>Basidiomycota</taxon>
        <taxon>Agaricomycotina</taxon>
        <taxon>Agaricomycetes</taxon>
        <taxon>Agaricomycetidae</taxon>
        <taxon>Boletales</taxon>
        <taxon>Coniophorineae</taxon>
        <taxon>Hygrophoropsidaceae</taxon>
        <taxon>Hygrophoropsis</taxon>
    </lineage>
</organism>
<proteinExistence type="predicted"/>
<gene>
    <name evidence="1" type="ORF">BJ138DRAFT_1119885</name>
</gene>
<protein>
    <submittedName>
        <fullName evidence="1">Uncharacterized protein</fullName>
    </submittedName>
</protein>
<comment type="caution">
    <text evidence="1">The sequence shown here is derived from an EMBL/GenBank/DDBJ whole genome shotgun (WGS) entry which is preliminary data.</text>
</comment>
<dbReference type="Proteomes" id="UP000790377">
    <property type="component" value="Unassembled WGS sequence"/>
</dbReference>
<reference evidence="1" key="1">
    <citation type="journal article" date="2021" name="New Phytol.">
        <title>Evolutionary innovations through gain and loss of genes in the ectomycorrhizal Boletales.</title>
        <authorList>
            <person name="Wu G."/>
            <person name="Miyauchi S."/>
            <person name="Morin E."/>
            <person name="Kuo A."/>
            <person name="Drula E."/>
            <person name="Varga T."/>
            <person name="Kohler A."/>
            <person name="Feng B."/>
            <person name="Cao Y."/>
            <person name="Lipzen A."/>
            <person name="Daum C."/>
            <person name="Hundley H."/>
            <person name="Pangilinan J."/>
            <person name="Johnson J."/>
            <person name="Barry K."/>
            <person name="LaButti K."/>
            <person name="Ng V."/>
            <person name="Ahrendt S."/>
            <person name="Min B."/>
            <person name="Choi I.G."/>
            <person name="Park H."/>
            <person name="Plett J.M."/>
            <person name="Magnuson J."/>
            <person name="Spatafora J.W."/>
            <person name="Nagy L.G."/>
            <person name="Henrissat B."/>
            <person name="Grigoriev I.V."/>
            <person name="Yang Z.L."/>
            <person name="Xu J."/>
            <person name="Martin F.M."/>
        </authorList>
    </citation>
    <scope>NUCLEOTIDE SEQUENCE</scope>
    <source>
        <strain evidence="1">ATCC 28755</strain>
    </source>
</reference>
<evidence type="ECO:0000313" key="1">
    <source>
        <dbReference type="EMBL" id="KAH7903953.1"/>
    </source>
</evidence>
<sequence length="293" mass="32604">MSVSHPSQLWPLPPELEREIFILASDSPGNIFSYLLVARRVHCWVEKLLYQKVTLSDDETACRFSSALLLRPAFAQVTVESLWLKGTVRVAAASEILRLCKGTTDLALWISPFHEPAASDALLECLDSLPLVRLSLPLSLICGSTSSVLAFLPAINLFSRLTHLELLDGWVLWGSAIGLASLPCLTHLSLRLSVSRTNGMLLRGILESDNMQALALLIPANDRDNAQDWLIDHGIRDRRVVLVDQLERQNILTGTPRAFWRYADCVVWWRSQHAVNPFDFPVISSGCIKGEGL</sequence>
<dbReference type="EMBL" id="MU268677">
    <property type="protein sequence ID" value="KAH7903953.1"/>
    <property type="molecule type" value="Genomic_DNA"/>
</dbReference>
<accession>A0ACB7ZT17</accession>
<evidence type="ECO:0000313" key="2">
    <source>
        <dbReference type="Proteomes" id="UP000790377"/>
    </source>
</evidence>
<keyword evidence="2" id="KW-1185">Reference proteome</keyword>